<dbReference type="PANTHER" id="PTHR40398:SF1">
    <property type="entry name" value="PTS SYSTEM GLUCITOL_SORBITOL-SPECIFIC EIIA COMPONENT"/>
    <property type="match status" value="1"/>
</dbReference>
<gene>
    <name evidence="1" type="ORF">CRM76_06240</name>
</gene>
<dbReference type="Proteomes" id="UP000219788">
    <property type="component" value="Unassembled WGS sequence"/>
</dbReference>
<dbReference type="GO" id="GO:0008982">
    <property type="term" value="F:protein-N(PI)-phosphohistidine-sugar phosphotransferase activity"/>
    <property type="evidence" value="ECO:0007669"/>
    <property type="project" value="InterPro"/>
</dbReference>
<dbReference type="InterPro" id="IPR004716">
    <property type="entry name" value="PTS_IIA_glucitol/sorbitol-sp"/>
</dbReference>
<dbReference type="InterPro" id="IPR036665">
    <property type="entry name" value="PTS_IIA_glucitol/sorbitol_sf"/>
</dbReference>
<proteinExistence type="predicted"/>
<comment type="caution">
    <text evidence="1">The sequence shown here is derived from an EMBL/GenBank/DDBJ whole genome shotgun (WGS) entry which is preliminary data.</text>
</comment>
<dbReference type="PANTHER" id="PTHR40398">
    <property type="entry name" value="PTS SYSTEM GLUCITOL/SORBITOL-SPECIFIC EIIA COMPONENT"/>
    <property type="match status" value="1"/>
</dbReference>
<evidence type="ECO:0000313" key="1">
    <source>
        <dbReference type="EMBL" id="PEH73967.1"/>
    </source>
</evidence>
<sequence length="71" mass="7598">MLPSNGLLANHGYLVPSVGKEAQQSLLELGRLAMVLNGSQHACHVGTVHLSGPIPKFHDLYGDLLIEEGRP</sequence>
<dbReference type="GO" id="GO:0005737">
    <property type="term" value="C:cytoplasm"/>
    <property type="evidence" value="ECO:0007669"/>
    <property type="project" value="InterPro"/>
</dbReference>
<protein>
    <submittedName>
        <fullName evidence="1">PTS sorbitol transporter subunit IIA</fullName>
    </submittedName>
</protein>
<name>A0A2A7U6N5_EDWTA</name>
<dbReference type="EMBL" id="PDDV01000013">
    <property type="protein sequence ID" value="PEH73967.1"/>
    <property type="molecule type" value="Genomic_DNA"/>
</dbReference>
<dbReference type="Pfam" id="PF03829">
    <property type="entry name" value="PTSIIA_gutA"/>
    <property type="match status" value="1"/>
</dbReference>
<evidence type="ECO:0000313" key="2">
    <source>
        <dbReference type="Proteomes" id="UP000219788"/>
    </source>
</evidence>
<dbReference type="AlphaFoldDB" id="A0A2A7U6N5"/>
<reference evidence="2" key="1">
    <citation type="submission" date="2017-09" db="EMBL/GenBank/DDBJ databases">
        <title>FDA dAtabase for Regulatory Grade micrObial Sequences (FDA-ARGOS): Supporting development and validation of Infectious Disease Dx tests.</title>
        <authorList>
            <person name="Goldberg B."/>
            <person name="Campos J."/>
            <person name="Tallon L."/>
            <person name="Sadzewicz L."/>
            <person name="Ott S."/>
            <person name="Zhao X."/>
            <person name="Nagaraj S."/>
            <person name="Vavikolanu K."/>
            <person name="Aluvathingal J."/>
            <person name="Nadendla S."/>
            <person name="Geyer C."/>
            <person name="Sichtig H."/>
        </authorList>
    </citation>
    <scope>NUCLEOTIDE SEQUENCE [LARGE SCALE GENOMIC DNA]</scope>
    <source>
        <strain evidence="2">FDAARGOS_370</strain>
    </source>
</reference>
<accession>A0A2A7U6N5</accession>
<dbReference type="Gene3D" id="2.40.33.40">
    <property type="entry name" value="Phosphotransferase system, glucitol/sorbitol-specific IIA component"/>
    <property type="match status" value="1"/>
</dbReference>
<dbReference type="SUPFAM" id="SSF141530">
    <property type="entry name" value="PTSIIA/GutA-like"/>
    <property type="match status" value="1"/>
</dbReference>
<dbReference type="GO" id="GO:0009401">
    <property type="term" value="P:phosphoenolpyruvate-dependent sugar phosphotransferase system"/>
    <property type="evidence" value="ECO:0007669"/>
    <property type="project" value="InterPro"/>
</dbReference>
<organism evidence="1 2">
    <name type="scientific">Edwardsiella tarda</name>
    <dbReference type="NCBI Taxonomy" id="636"/>
    <lineage>
        <taxon>Bacteria</taxon>
        <taxon>Pseudomonadati</taxon>
        <taxon>Pseudomonadota</taxon>
        <taxon>Gammaproteobacteria</taxon>
        <taxon>Enterobacterales</taxon>
        <taxon>Hafniaceae</taxon>
        <taxon>Edwardsiella</taxon>
    </lineage>
</organism>
<dbReference type="GO" id="GO:0016301">
    <property type="term" value="F:kinase activity"/>
    <property type="evidence" value="ECO:0007669"/>
    <property type="project" value="TreeGrafter"/>
</dbReference>